<reference evidence="1" key="1">
    <citation type="submission" date="2014-11" db="EMBL/GenBank/DDBJ databases">
        <authorList>
            <person name="Amaro Gonzalez C."/>
        </authorList>
    </citation>
    <scope>NUCLEOTIDE SEQUENCE</scope>
</reference>
<dbReference type="EMBL" id="GBXM01035152">
    <property type="protein sequence ID" value="JAH73425.1"/>
    <property type="molecule type" value="Transcribed_RNA"/>
</dbReference>
<sequence length="97" mass="11220">MLLQNSCMRQMCSITSFTRSADTFSSCRLFCRWLMMAARMVATFITCAHCARPRANSSFQHAFIRLMLLSWPRAWKAGIERAQCIDRKSSREADSQM</sequence>
<evidence type="ECO:0000313" key="1">
    <source>
        <dbReference type="EMBL" id="JAH73425.1"/>
    </source>
</evidence>
<dbReference type="AlphaFoldDB" id="A0A0E9V7K5"/>
<protein>
    <submittedName>
        <fullName evidence="1">Uncharacterized protein</fullName>
    </submittedName>
</protein>
<accession>A0A0E9V7K5</accession>
<proteinExistence type="predicted"/>
<name>A0A0E9V7K5_ANGAN</name>
<reference evidence="1" key="2">
    <citation type="journal article" date="2015" name="Fish Shellfish Immunol.">
        <title>Early steps in the European eel (Anguilla anguilla)-Vibrio vulnificus interaction in the gills: Role of the RtxA13 toxin.</title>
        <authorList>
            <person name="Callol A."/>
            <person name="Pajuelo D."/>
            <person name="Ebbesson L."/>
            <person name="Teles M."/>
            <person name="MacKenzie S."/>
            <person name="Amaro C."/>
        </authorList>
    </citation>
    <scope>NUCLEOTIDE SEQUENCE</scope>
</reference>
<organism evidence="1">
    <name type="scientific">Anguilla anguilla</name>
    <name type="common">European freshwater eel</name>
    <name type="synonym">Muraena anguilla</name>
    <dbReference type="NCBI Taxonomy" id="7936"/>
    <lineage>
        <taxon>Eukaryota</taxon>
        <taxon>Metazoa</taxon>
        <taxon>Chordata</taxon>
        <taxon>Craniata</taxon>
        <taxon>Vertebrata</taxon>
        <taxon>Euteleostomi</taxon>
        <taxon>Actinopterygii</taxon>
        <taxon>Neopterygii</taxon>
        <taxon>Teleostei</taxon>
        <taxon>Anguilliformes</taxon>
        <taxon>Anguillidae</taxon>
        <taxon>Anguilla</taxon>
    </lineage>
</organism>